<dbReference type="Pfam" id="PF09955">
    <property type="entry name" value="DUF2189"/>
    <property type="match status" value="1"/>
</dbReference>
<evidence type="ECO:0000256" key="1">
    <source>
        <dbReference type="SAM" id="Phobius"/>
    </source>
</evidence>
<gene>
    <name evidence="2" type="ORF">GCM10009096_10960</name>
</gene>
<keyword evidence="1" id="KW-0472">Membrane</keyword>
<feature type="transmembrane region" description="Helical" evidence="1">
    <location>
        <begin position="161"/>
        <end position="181"/>
    </location>
</feature>
<proteinExistence type="predicted"/>
<dbReference type="EMBL" id="BAAAEM010000002">
    <property type="protein sequence ID" value="GAA0471732.1"/>
    <property type="molecule type" value="Genomic_DNA"/>
</dbReference>
<reference evidence="3" key="1">
    <citation type="journal article" date="2019" name="Int. J. Syst. Evol. Microbiol.">
        <title>The Global Catalogue of Microorganisms (GCM) 10K type strain sequencing project: providing services to taxonomists for standard genome sequencing and annotation.</title>
        <authorList>
            <consortium name="The Broad Institute Genomics Platform"/>
            <consortium name="The Broad Institute Genome Sequencing Center for Infectious Disease"/>
            <person name="Wu L."/>
            <person name="Ma J."/>
        </authorList>
    </citation>
    <scope>NUCLEOTIDE SEQUENCE [LARGE SCALE GENOMIC DNA]</scope>
    <source>
        <strain evidence="3">JCM 14162</strain>
    </source>
</reference>
<keyword evidence="3" id="KW-1185">Reference proteome</keyword>
<accession>A0ABP3K7K8</accession>
<feature type="transmembrane region" description="Helical" evidence="1">
    <location>
        <begin position="39"/>
        <end position="59"/>
    </location>
</feature>
<evidence type="ECO:0000313" key="2">
    <source>
        <dbReference type="EMBL" id="GAA0471732.1"/>
    </source>
</evidence>
<organism evidence="2 3">
    <name type="scientific">Parasphingorhabdus litoris</name>
    <dbReference type="NCBI Taxonomy" id="394733"/>
    <lineage>
        <taxon>Bacteria</taxon>
        <taxon>Pseudomonadati</taxon>
        <taxon>Pseudomonadota</taxon>
        <taxon>Alphaproteobacteria</taxon>
        <taxon>Sphingomonadales</taxon>
        <taxon>Sphingomonadaceae</taxon>
        <taxon>Parasphingorhabdus</taxon>
    </lineage>
</organism>
<name>A0ABP3K7K8_9SPHN</name>
<dbReference type="InterPro" id="IPR018692">
    <property type="entry name" value="DUF2189"/>
</dbReference>
<keyword evidence="1" id="KW-1133">Transmembrane helix</keyword>
<feature type="transmembrane region" description="Helical" evidence="1">
    <location>
        <begin position="116"/>
        <end position="141"/>
    </location>
</feature>
<keyword evidence="1" id="KW-0812">Transmembrane</keyword>
<protein>
    <submittedName>
        <fullName evidence="2">DUF2189 domain-containing protein</fullName>
    </submittedName>
</protein>
<feature type="transmembrane region" description="Helical" evidence="1">
    <location>
        <begin position="65"/>
        <end position="87"/>
    </location>
</feature>
<comment type="caution">
    <text evidence="2">The sequence shown here is derived from an EMBL/GenBank/DDBJ whole genome shotgun (WGS) entry which is preliminary data.</text>
</comment>
<evidence type="ECO:0000313" key="3">
    <source>
        <dbReference type="Proteomes" id="UP001500713"/>
    </source>
</evidence>
<sequence>MSTAKQALVAPATVANDLTISDLRTALVNGWNDFKAYPLFGLFFGAIYVAAGLFLYFALFERGEIAWLVPLAAGFPLLAPFVAVGLYEVSRRREAGMPMSWRAVLGALRGRGDEQILSMGVILFVAFAFWLMIAHGIFAIFLAESGIGSESLELFRTTAGIAMLVVGTAVGALIALAFYAITVISLPMLVDREVDFITAIIVSLATVRSNKSVMLIWAAMIAVVLFVAMLPLFLGLLVILPVLGHATWHLYRRSVGDAGA</sequence>
<dbReference type="Proteomes" id="UP001500713">
    <property type="component" value="Unassembled WGS sequence"/>
</dbReference>
<dbReference type="RefSeq" id="WP_229956359.1">
    <property type="nucleotide sequence ID" value="NZ_BAAAEM010000002.1"/>
</dbReference>
<feature type="transmembrane region" description="Helical" evidence="1">
    <location>
        <begin position="215"/>
        <end position="243"/>
    </location>
</feature>